<dbReference type="Pfam" id="PF14713">
    <property type="entry name" value="DUF4464"/>
    <property type="match status" value="1"/>
</dbReference>
<dbReference type="InterPro" id="IPR027887">
    <property type="entry name" value="DUF4464"/>
</dbReference>
<proteinExistence type="predicted"/>
<dbReference type="EMBL" id="CT868002">
    <property type="protein sequence ID" value="CAK59343.1"/>
    <property type="molecule type" value="Genomic_DNA"/>
</dbReference>
<dbReference type="OrthoDB" id="2136125at2759"/>
<dbReference type="eggNOG" id="ENOG502QSP8">
    <property type="taxonomic scope" value="Eukaryota"/>
</dbReference>
<reference evidence="7 8" key="1">
    <citation type="journal article" date="2006" name="Nature">
        <title>Global trends of whole-genome duplications revealed by the ciliate Paramecium tetraurelia.</title>
        <authorList>
            <consortium name="Genoscope"/>
            <person name="Aury J.-M."/>
            <person name="Jaillon O."/>
            <person name="Duret L."/>
            <person name="Noel B."/>
            <person name="Jubin C."/>
            <person name="Porcel B.M."/>
            <person name="Segurens B."/>
            <person name="Daubin V."/>
            <person name="Anthouard V."/>
            <person name="Aiach N."/>
            <person name="Arnaiz O."/>
            <person name="Billaut A."/>
            <person name="Beisson J."/>
            <person name="Blanc I."/>
            <person name="Bouhouche K."/>
            <person name="Camara F."/>
            <person name="Duharcourt S."/>
            <person name="Guigo R."/>
            <person name="Gogendeau D."/>
            <person name="Katinka M."/>
            <person name="Keller A.-M."/>
            <person name="Kissmehl R."/>
            <person name="Klotz C."/>
            <person name="Koll F."/>
            <person name="Le Moue A."/>
            <person name="Lepere C."/>
            <person name="Malinsky S."/>
            <person name="Nowacki M."/>
            <person name="Nowak J.K."/>
            <person name="Plattner H."/>
            <person name="Poulain J."/>
            <person name="Ruiz F."/>
            <person name="Serrano V."/>
            <person name="Zagulski M."/>
            <person name="Dessen P."/>
            <person name="Betermier M."/>
            <person name="Weissenbach J."/>
            <person name="Scarpelli C."/>
            <person name="Schachter V."/>
            <person name="Sperling L."/>
            <person name="Meyer E."/>
            <person name="Cohen J."/>
            <person name="Wincker P."/>
        </authorList>
    </citation>
    <scope>NUCLEOTIDE SEQUENCE [LARGE SCALE GENOMIC DNA]</scope>
    <source>
        <strain evidence="7 8">Stock d4-2</strain>
    </source>
</reference>
<evidence type="ECO:0000256" key="2">
    <source>
        <dbReference type="ARBA" id="ARBA00004123"/>
    </source>
</evidence>
<evidence type="ECO:0000256" key="3">
    <source>
        <dbReference type="ARBA" id="ARBA00004496"/>
    </source>
</evidence>
<comment type="subcellular location">
    <subcellularLocation>
        <location evidence="3">Cytoplasm</location>
    </subcellularLocation>
    <subcellularLocation>
        <location evidence="2">Nucleus</location>
    </subcellularLocation>
</comment>
<evidence type="ECO:0000256" key="5">
    <source>
        <dbReference type="ARBA" id="ARBA00022490"/>
    </source>
</evidence>
<evidence type="ECO:0000256" key="1">
    <source>
        <dbReference type="ARBA" id="ARBA00003056"/>
    </source>
</evidence>
<protein>
    <recommendedName>
        <fullName evidence="4">Cilia- and flagella-associated protein 299</fullName>
    </recommendedName>
</protein>
<accession>A0BLC6</accession>
<evidence type="ECO:0000313" key="7">
    <source>
        <dbReference type="EMBL" id="CAK59343.1"/>
    </source>
</evidence>
<name>A0BLC6_PARTE</name>
<comment type="function">
    <text evidence="1">May be involved in spermatogenesis.</text>
</comment>
<keyword evidence="8" id="KW-1185">Reference proteome</keyword>
<dbReference type="STRING" id="5888.A0BLC6"/>
<dbReference type="PANTHER" id="PTHR33588:SF1">
    <property type="entry name" value="CILIA- AND FLAGELLA-ASSOCIATED PROTEIN 299"/>
    <property type="match status" value="1"/>
</dbReference>
<gene>
    <name evidence="7" type="ORF">GSPATT00029975001</name>
</gene>
<evidence type="ECO:0000313" key="8">
    <source>
        <dbReference type="Proteomes" id="UP000000600"/>
    </source>
</evidence>
<sequence length="270" mass="31953">MRRKQPDNFKDLQFKDIFDFRLLQQFLQKQMMIAEDFDSEVYDTSLDKFKTYEEYLDSHITKEDLFYLEDIELARQLKEQGYHAKTEILSRDQFEAKKKAVEEARLNQNKDKTKALAHTEVSDPSIIEKSPFLRALAERELKVLNGKLLTIIFIRLESANCEVSGYIDYAHRLKTEDFKIYFEGKKKLQPRPTDLSYYNWRTGQCVSNDSPNFKVDANSGQQGLLFRNKRDRKVINVDPNKKPEDGMTRTEIESPEAIQIVLYDYYTRKK</sequence>
<organism evidence="7 8">
    <name type="scientific">Paramecium tetraurelia</name>
    <dbReference type="NCBI Taxonomy" id="5888"/>
    <lineage>
        <taxon>Eukaryota</taxon>
        <taxon>Sar</taxon>
        <taxon>Alveolata</taxon>
        <taxon>Ciliophora</taxon>
        <taxon>Intramacronucleata</taxon>
        <taxon>Oligohymenophorea</taxon>
        <taxon>Peniculida</taxon>
        <taxon>Parameciidae</taxon>
        <taxon>Paramecium</taxon>
    </lineage>
</organism>
<dbReference type="AlphaFoldDB" id="A0BLC6"/>
<dbReference type="HOGENOM" id="CLU_070912_0_0_1"/>
<dbReference type="KEGG" id="ptm:GSPATT00029975001"/>
<dbReference type="RefSeq" id="XP_001426741.1">
    <property type="nucleotide sequence ID" value="XM_001426704.1"/>
</dbReference>
<dbReference type="GO" id="GO:0005634">
    <property type="term" value="C:nucleus"/>
    <property type="evidence" value="ECO:0007669"/>
    <property type="project" value="UniProtKB-SubCell"/>
</dbReference>
<dbReference type="GO" id="GO:0005737">
    <property type="term" value="C:cytoplasm"/>
    <property type="evidence" value="ECO:0007669"/>
    <property type="project" value="UniProtKB-SubCell"/>
</dbReference>
<evidence type="ECO:0000256" key="6">
    <source>
        <dbReference type="ARBA" id="ARBA00023242"/>
    </source>
</evidence>
<dbReference type="PANTHER" id="PTHR33588">
    <property type="entry name" value="CILIA- AND FLAGELLA-ASSOCIATED PROTEIN 299"/>
    <property type="match status" value="1"/>
</dbReference>
<dbReference type="InParanoid" id="A0BLC6"/>
<dbReference type="GeneID" id="5012525"/>
<keyword evidence="5" id="KW-0963">Cytoplasm</keyword>
<dbReference type="OMA" id="HTNATIY"/>
<dbReference type="Proteomes" id="UP000000600">
    <property type="component" value="Unassembled WGS sequence"/>
</dbReference>
<evidence type="ECO:0000256" key="4">
    <source>
        <dbReference type="ARBA" id="ARBA00021436"/>
    </source>
</evidence>
<keyword evidence="6" id="KW-0539">Nucleus</keyword>